<feature type="non-terminal residue" evidence="1">
    <location>
        <position position="1"/>
    </location>
</feature>
<accession>A0A0V1BTT8</accession>
<organism evidence="1 2">
    <name type="scientific">Trichinella spiralis</name>
    <name type="common">Trichina worm</name>
    <dbReference type="NCBI Taxonomy" id="6334"/>
    <lineage>
        <taxon>Eukaryota</taxon>
        <taxon>Metazoa</taxon>
        <taxon>Ecdysozoa</taxon>
        <taxon>Nematoda</taxon>
        <taxon>Enoplea</taxon>
        <taxon>Dorylaimia</taxon>
        <taxon>Trichinellida</taxon>
        <taxon>Trichinellidae</taxon>
        <taxon>Trichinella</taxon>
    </lineage>
</organism>
<dbReference type="InParanoid" id="A0A0V1BTT8"/>
<gene>
    <name evidence="1" type="ORF">T01_8213</name>
</gene>
<proteinExistence type="predicted"/>
<comment type="caution">
    <text evidence="1">The sequence shown here is derived from an EMBL/GenBank/DDBJ whole genome shotgun (WGS) entry which is preliminary data.</text>
</comment>
<evidence type="ECO:0000313" key="1">
    <source>
        <dbReference type="EMBL" id="KRY40477.1"/>
    </source>
</evidence>
<evidence type="ECO:0000313" key="2">
    <source>
        <dbReference type="Proteomes" id="UP000054776"/>
    </source>
</evidence>
<dbReference type="EMBL" id="JYDH01000012">
    <property type="protein sequence ID" value="KRY40477.1"/>
    <property type="molecule type" value="Genomic_DNA"/>
</dbReference>
<dbReference type="Proteomes" id="UP000054776">
    <property type="component" value="Unassembled WGS sequence"/>
</dbReference>
<sequence>LCSCLSCEALGIITRPSSSNVDYELATEKQNWIKRLKKLLRVLLKNSGLHAHYKYQRRIVDALTELTRILSSADEKVTVDLSNDFKADKRTLVFISPDNSYTHETVEKVLPGSLPLQKIGSMACIPMAVKDQGAASDETHGNAQCSELSAKSLTHHNFFKHKKYARNTNKLKWTL</sequence>
<dbReference type="AlphaFoldDB" id="A0A0V1BTT8"/>
<protein>
    <submittedName>
        <fullName evidence="1">Uncharacterized protein</fullName>
    </submittedName>
</protein>
<reference evidence="1 2" key="1">
    <citation type="submission" date="2015-01" db="EMBL/GenBank/DDBJ databases">
        <title>Evolution of Trichinella species and genotypes.</title>
        <authorList>
            <person name="Korhonen P.K."/>
            <person name="Edoardo P."/>
            <person name="Giuseppe L.R."/>
            <person name="Gasser R.B."/>
        </authorList>
    </citation>
    <scope>NUCLEOTIDE SEQUENCE [LARGE SCALE GENOMIC DNA]</scope>
    <source>
        <strain evidence="1">ISS3</strain>
    </source>
</reference>
<keyword evidence="2" id="KW-1185">Reference proteome</keyword>
<name>A0A0V1BTT8_TRISP</name>